<reference evidence="12" key="1">
    <citation type="submission" date="2016-04" db="EMBL/GenBank/DDBJ databases">
        <title>Comparative genomics of biotechnologically important yeasts.</title>
        <authorList>
            <consortium name="DOE Joint Genome Institute"/>
            <person name="Riley R."/>
            <person name="Haridas S."/>
            <person name="Wolfe K.H."/>
            <person name="Lopes M.R."/>
            <person name="Hittinger C.T."/>
            <person name="Goker M."/>
            <person name="Salamov A."/>
            <person name="Wisecaver J."/>
            <person name="Long T.M."/>
            <person name="Aerts A.L."/>
            <person name="Barry K."/>
            <person name="Choi C."/>
            <person name="Clum A."/>
            <person name="Coughlan A.Y."/>
            <person name="Deshpande S."/>
            <person name="Douglass A.P."/>
            <person name="Hanson S.J."/>
            <person name="Klenk H.-P."/>
            <person name="Labutti K."/>
            <person name="Lapidus A."/>
            <person name="Lindquist E."/>
            <person name="Lipzen A."/>
            <person name="Meier-Kolthoff J.P."/>
            <person name="Ohm R.A."/>
            <person name="Otillar R.P."/>
            <person name="Pangilinan J."/>
            <person name="Peng Y."/>
            <person name="Rokas A."/>
            <person name="Rosa C.A."/>
            <person name="Scheuner C."/>
            <person name="Sibirny A.A."/>
            <person name="Slot J.C."/>
            <person name="Stielow J.B."/>
            <person name="Sun H."/>
            <person name="Kurtzman C.P."/>
            <person name="Blackwell M."/>
            <person name="Grigoriev I.V."/>
            <person name="Jeffries T.W."/>
        </authorList>
    </citation>
    <scope>NUCLEOTIDE SEQUENCE [LARGE SCALE GENOMIC DNA]</scope>
    <source>
        <strain evidence="12">NRRL YB-2248</strain>
    </source>
</reference>
<dbReference type="GO" id="GO:0051028">
    <property type="term" value="P:mRNA transport"/>
    <property type="evidence" value="ECO:0007669"/>
    <property type="project" value="UniProtKB-UniRule"/>
</dbReference>
<evidence type="ECO:0000256" key="5">
    <source>
        <dbReference type="ARBA" id="ARBA00023010"/>
    </source>
</evidence>
<evidence type="ECO:0000313" key="12">
    <source>
        <dbReference type="Proteomes" id="UP000094801"/>
    </source>
</evidence>
<feature type="region of interest" description="Disordered" evidence="9">
    <location>
        <begin position="1"/>
        <end position="56"/>
    </location>
</feature>
<keyword evidence="6 8" id="KW-0906">Nuclear pore complex</keyword>
<keyword evidence="5" id="KW-0811">Translocation</keyword>
<organism evidence="11 12">
    <name type="scientific">[Candida] arabinofermentans NRRL YB-2248</name>
    <dbReference type="NCBI Taxonomy" id="983967"/>
    <lineage>
        <taxon>Eukaryota</taxon>
        <taxon>Fungi</taxon>
        <taxon>Dikarya</taxon>
        <taxon>Ascomycota</taxon>
        <taxon>Saccharomycotina</taxon>
        <taxon>Pichiomycetes</taxon>
        <taxon>Pichiales</taxon>
        <taxon>Pichiaceae</taxon>
        <taxon>Ogataea</taxon>
        <taxon>Ogataea/Candida clade</taxon>
    </lineage>
</organism>
<feature type="region of interest" description="Disordered" evidence="9">
    <location>
        <begin position="206"/>
        <end position="245"/>
    </location>
</feature>
<dbReference type="PANTHER" id="PTHR21527:SF6">
    <property type="entry name" value="NUCLEOPORIN NUP35"/>
    <property type="match status" value="1"/>
</dbReference>
<dbReference type="InterPro" id="IPR007846">
    <property type="entry name" value="RRM_NUP35_dom"/>
</dbReference>
<comment type="subcellular location">
    <subcellularLocation>
        <location evidence="1">Nucleus</location>
        <location evidence="1">Nuclear pore complex</location>
    </subcellularLocation>
</comment>
<dbReference type="GO" id="GO:0044613">
    <property type="term" value="C:nuclear pore central transport channel"/>
    <property type="evidence" value="ECO:0007669"/>
    <property type="project" value="TreeGrafter"/>
</dbReference>
<dbReference type="InterPro" id="IPR035979">
    <property type="entry name" value="RBD_domain_sf"/>
</dbReference>
<sequence>MFGSNNTSSGGLFAPKSTFAQSQPQFQQQQQQQQQPQQLFQQQQQQQSIPEKESMFSKYKLNSSKILKEPEWVRNSSQIDIGSRDGTSSSTEPHSQIKKRSLPTHLMKRSNQSTDHSSEDLDSVSTPVIPFNTIIQNKRLNGANDDDIFQDEIYQDKLPSRSLFDLNSSKDDENSNNISINSETFKNLESNPNEFRNAFNRYERTKFQSNGPGENKQNLPFVTSQGGLNSNSQSNTNNKNDTSEKELTSLESAVLVFGYDDSCFNLMVEHFSKFGVVLENFSQETKPTFSYHMNPYQQQHQHQQLRYTDFSASGTTSNVKPQKSCPIFIGDRWMKITYDNPSSAIRALCENNSLDEYNNVIGVIPYTKKNLEKLLKFEIPESQDIGGSVAMVNINSQERVVNNEMSKIFGGAVAGEDSVQGSTNLDTEFKLKDGTGLINVTKSKKKAEKTGFIDGSIKFIFGKGEL</sequence>
<dbReference type="STRING" id="983967.A0A1E4SZN9"/>
<feature type="region of interest" description="Disordered" evidence="9">
    <location>
        <begin position="77"/>
        <end position="124"/>
    </location>
</feature>
<accession>A0A1E4SZN9</accession>
<keyword evidence="12" id="KW-1185">Reference proteome</keyword>
<dbReference type="PANTHER" id="PTHR21527">
    <property type="entry name" value="NUCLEOPORIN NUP35"/>
    <property type="match status" value="1"/>
</dbReference>
<keyword evidence="2 8" id="KW-0813">Transport</keyword>
<feature type="compositionally biased region" description="Low complexity" evidence="9">
    <location>
        <begin position="21"/>
        <end position="48"/>
    </location>
</feature>
<dbReference type="OrthoDB" id="1733656at2759"/>
<evidence type="ECO:0000256" key="8">
    <source>
        <dbReference type="PROSITE-ProRule" id="PRU00804"/>
    </source>
</evidence>
<feature type="compositionally biased region" description="Low complexity" evidence="9">
    <location>
        <begin position="224"/>
        <end position="240"/>
    </location>
</feature>
<evidence type="ECO:0000256" key="3">
    <source>
        <dbReference type="ARBA" id="ARBA00022816"/>
    </source>
</evidence>
<dbReference type="GO" id="GO:0044615">
    <property type="term" value="C:nuclear pore nuclear basket"/>
    <property type="evidence" value="ECO:0007669"/>
    <property type="project" value="TreeGrafter"/>
</dbReference>
<evidence type="ECO:0000256" key="6">
    <source>
        <dbReference type="ARBA" id="ARBA00023132"/>
    </source>
</evidence>
<evidence type="ECO:0000256" key="4">
    <source>
        <dbReference type="ARBA" id="ARBA00022927"/>
    </source>
</evidence>
<proteinExistence type="predicted"/>
<evidence type="ECO:0000256" key="9">
    <source>
        <dbReference type="SAM" id="MobiDB-lite"/>
    </source>
</evidence>
<dbReference type="GO" id="GO:0003676">
    <property type="term" value="F:nucleic acid binding"/>
    <property type="evidence" value="ECO:0007669"/>
    <property type="project" value="InterPro"/>
</dbReference>
<feature type="compositionally biased region" description="Basic residues" evidence="9">
    <location>
        <begin position="96"/>
        <end position="108"/>
    </location>
</feature>
<keyword evidence="4" id="KW-0653">Protein transport</keyword>
<evidence type="ECO:0000256" key="7">
    <source>
        <dbReference type="ARBA" id="ARBA00023242"/>
    </source>
</evidence>
<dbReference type="Proteomes" id="UP000094801">
    <property type="component" value="Unassembled WGS sequence"/>
</dbReference>
<gene>
    <name evidence="11" type="ORF">CANARDRAFT_8118</name>
</gene>
<keyword evidence="3 8" id="KW-0509">mRNA transport</keyword>
<dbReference type="Pfam" id="PF05172">
    <property type="entry name" value="RRM_Nup35"/>
    <property type="match status" value="1"/>
</dbReference>
<feature type="compositionally biased region" description="Polar residues" evidence="9">
    <location>
        <begin position="207"/>
        <end position="223"/>
    </location>
</feature>
<dbReference type="EMBL" id="KV453854">
    <property type="protein sequence ID" value="ODV84985.1"/>
    <property type="molecule type" value="Genomic_DNA"/>
</dbReference>
<dbReference type="GO" id="GO:0006999">
    <property type="term" value="P:nuclear pore organization"/>
    <property type="evidence" value="ECO:0007669"/>
    <property type="project" value="TreeGrafter"/>
</dbReference>
<dbReference type="GO" id="GO:0006607">
    <property type="term" value="P:NLS-bearing protein import into nucleus"/>
    <property type="evidence" value="ECO:0007669"/>
    <property type="project" value="TreeGrafter"/>
</dbReference>
<dbReference type="AlphaFoldDB" id="A0A1E4SZN9"/>
<evidence type="ECO:0000256" key="1">
    <source>
        <dbReference type="ARBA" id="ARBA00004567"/>
    </source>
</evidence>
<evidence type="ECO:0000313" key="11">
    <source>
        <dbReference type="EMBL" id="ODV84985.1"/>
    </source>
</evidence>
<feature type="compositionally biased region" description="Polar residues" evidence="9">
    <location>
        <begin position="1"/>
        <end position="10"/>
    </location>
</feature>
<evidence type="ECO:0000256" key="2">
    <source>
        <dbReference type="ARBA" id="ARBA00022448"/>
    </source>
</evidence>
<dbReference type="GO" id="GO:0017056">
    <property type="term" value="F:structural constituent of nuclear pore"/>
    <property type="evidence" value="ECO:0007669"/>
    <property type="project" value="TreeGrafter"/>
</dbReference>
<name>A0A1E4SZN9_9ASCO</name>
<keyword evidence="7 8" id="KW-0539">Nucleus</keyword>
<dbReference type="SUPFAM" id="SSF54928">
    <property type="entry name" value="RNA-binding domain, RBD"/>
    <property type="match status" value="1"/>
</dbReference>
<dbReference type="GO" id="GO:0005543">
    <property type="term" value="F:phospholipid binding"/>
    <property type="evidence" value="ECO:0007669"/>
    <property type="project" value="TreeGrafter"/>
</dbReference>
<protein>
    <recommendedName>
        <fullName evidence="10">RRM Nup35-type domain-containing protein</fullName>
    </recommendedName>
</protein>
<dbReference type="InterPro" id="IPR012677">
    <property type="entry name" value="Nucleotide-bd_a/b_plait_sf"/>
</dbReference>
<feature type="compositionally biased region" description="Polar residues" evidence="9">
    <location>
        <begin position="77"/>
        <end position="94"/>
    </location>
</feature>
<dbReference type="PROSITE" id="PS51472">
    <property type="entry name" value="RRM_NUP35"/>
    <property type="match status" value="1"/>
</dbReference>
<feature type="domain" description="RRM Nup35-type" evidence="10">
    <location>
        <begin position="248"/>
        <end position="373"/>
    </location>
</feature>
<feature type="region of interest" description="Disordered" evidence="9">
    <location>
        <begin position="165"/>
        <end position="192"/>
    </location>
</feature>
<evidence type="ECO:0000259" key="10">
    <source>
        <dbReference type="PROSITE" id="PS51472"/>
    </source>
</evidence>
<dbReference type="Gene3D" id="3.30.70.330">
    <property type="match status" value="1"/>
</dbReference>